<accession>A0A1D2NM74</accession>
<evidence type="ECO:0000313" key="3">
    <source>
        <dbReference type="Proteomes" id="UP000094527"/>
    </source>
</evidence>
<comment type="caution">
    <text evidence="2">The sequence shown here is derived from an EMBL/GenBank/DDBJ whole genome shotgun (WGS) entry which is preliminary data.</text>
</comment>
<evidence type="ECO:0000256" key="1">
    <source>
        <dbReference type="SAM" id="SignalP"/>
    </source>
</evidence>
<sequence>MSSSKLCVLILGLSIFVNGTPLKISDQLTSRSEIKPVVPDSLASATNPKGDLKASDSFGLGYYLPIVAPTFVKYHYPLLYYPTAYLHSIRHHGYGGFGFHHHGVGVIH</sequence>
<protein>
    <submittedName>
        <fullName evidence="2">Uncharacterized protein</fullName>
    </submittedName>
</protein>
<feature type="chain" id="PRO_5008905741" evidence="1">
    <location>
        <begin position="20"/>
        <end position="108"/>
    </location>
</feature>
<dbReference type="Proteomes" id="UP000094527">
    <property type="component" value="Unassembled WGS sequence"/>
</dbReference>
<dbReference type="EMBL" id="LJIJ01000006">
    <property type="protein sequence ID" value="ODN06364.1"/>
    <property type="molecule type" value="Genomic_DNA"/>
</dbReference>
<proteinExistence type="predicted"/>
<keyword evidence="3" id="KW-1185">Reference proteome</keyword>
<organism evidence="2 3">
    <name type="scientific">Orchesella cincta</name>
    <name type="common">Springtail</name>
    <name type="synonym">Podura cincta</name>
    <dbReference type="NCBI Taxonomy" id="48709"/>
    <lineage>
        <taxon>Eukaryota</taxon>
        <taxon>Metazoa</taxon>
        <taxon>Ecdysozoa</taxon>
        <taxon>Arthropoda</taxon>
        <taxon>Hexapoda</taxon>
        <taxon>Collembola</taxon>
        <taxon>Entomobryomorpha</taxon>
        <taxon>Entomobryoidea</taxon>
        <taxon>Orchesellidae</taxon>
        <taxon>Orchesellinae</taxon>
        <taxon>Orchesella</taxon>
    </lineage>
</organism>
<name>A0A1D2NM74_ORCCI</name>
<feature type="signal peptide" evidence="1">
    <location>
        <begin position="1"/>
        <end position="19"/>
    </location>
</feature>
<evidence type="ECO:0000313" key="2">
    <source>
        <dbReference type="EMBL" id="ODN06364.1"/>
    </source>
</evidence>
<keyword evidence="1" id="KW-0732">Signal</keyword>
<reference evidence="2 3" key="1">
    <citation type="journal article" date="2016" name="Genome Biol. Evol.">
        <title>Gene Family Evolution Reflects Adaptation to Soil Environmental Stressors in the Genome of the Collembolan Orchesella cincta.</title>
        <authorList>
            <person name="Faddeeva-Vakhrusheva A."/>
            <person name="Derks M.F."/>
            <person name="Anvar S.Y."/>
            <person name="Agamennone V."/>
            <person name="Suring W."/>
            <person name="Smit S."/>
            <person name="van Straalen N.M."/>
            <person name="Roelofs D."/>
        </authorList>
    </citation>
    <scope>NUCLEOTIDE SEQUENCE [LARGE SCALE GENOMIC DNA]</scope>
    <source>
        <tissue evidence="2">Mixed pool</tissue>
    </source>
</reference>
<gene>
    <name evidence="2" type="ORF">Ocin01_00308</name>
</gene>
<dbReference type="AlphaFoldDB" id="A0A1D2NM74"/>